<dbReference type="InterPro" id="IPR019437">
    <property type="entry name" value="TPP1/Est3"/>
</dbReference>
<feature type="compositionally biased region" description="Basic and acidic residues" evidence="6">
    <location>
        <begin position="288"/>
        <end position="302"/>
    </location>
</feature>
<reference evidence="8 9" key="1">
    <citation type="submission" date="2024-04" db="EMBL/GenBank/DDBJ databases">
        <title>Phyllosticta paracitricarpa is synonymous to the EU quarantine fungus P. citricarpa based on phylogenomic analyses.</title>
        <authorList>
            <consortium name="Lawrence Berkeley National Laboratory"/>
            <person name="Van Ingen-Buijs V.A."/>
            <person name="Van Westerhoven A.C."/>
            <person name="Haridas S."/>
            <person name="Skiadas P."/>
            <person name="Martin F."/>
            <person name="Groenewald J.Z."/>
            <person name="Crous P.W."/>
            <person name="Seidl M.F."/>
        </authorList>
    </citation>
    <scope>NUCLEOTIDE SEQUENCE [LARGE SCALE GENOMIC DNA]</scope>
    <source>
        <strain evidence="8 9">CBS 122670</strain>
    </source>
</reference>
<feature type="compositionally biased region" description="Basic and acidic residues" evidence="6">
    <location>
        <begin position="869"/>
        <end position="888"/>
    </location>
</feature>
<protein>
    <recommendedName>
        <fullName evidence="7">Shelterin complex subunit TPP1/Est3 domain-containing protein</fullName>
    </recommendedName>
</protein>
<evidence type="ECO:0000256" key="4">
    <source>
        <dbReference type="ARBA" id="ARBA00022895"/>
    </source>
</evidence>
<dbReference type="EMBL" id="JBBPDW010000034">
    <property type="protein sequence ID" value="KAK7537618.1"/>
    <property type="molecule type" value="Genomic_DNA"/>
</dbReference>
<feature type="compositionally biased region" description="Basic and acidic residues" evidence="6">
    <location>
        <begin position="760"/>
        <end position="799"/>
    </location>
</feature>
<evidence type="ECO:0000259" key="7">
    <source>
        <dbReference type="Pfam" id="PF10341"/>
    </source>
</evidence>
<evidence type="ECO:0000256" key="3">
    <source>
        <dbReference type="ARBA" id="ARBA00022454"/>
    </source>
</evidence>
<comment type="caution">
    <text evidence="8">The sequence shown here is derived from an EMBL/GenBank/DDBJ whole genome shotgun (WGS) entry which is preliminary data.</text>
</comment>
<accession>A0ABR1LSG2</accession>
<evidence type="ECO:0000256" key="6">
    <source>
        <dbReference type="SAM" id="MobiDB-lite"/>
    </source>
</evidence>
<feature type="compositionally biased region" description="Basic and acidic residues" evidence="6">
    <location>
        <begin position="725"/>
        <end position="746"/>
    </location>
</feature>
<keyword evidence="5" id="KW-0539">Nucleus</keyword>
<feature type="compositionally biased region" description="Low complexity" evidence="6">
    <location>
        <begin position="437"/>
        <end position="457"/>
    </location>
</feature>
<proteinExistence type="predicted"/>
<feature type="region of interest" description="Disordered" evidence="6">
    <location>
        <begin position="177"/>
        <end position="213"/>
    </location>
</feature>
<feature type="compositionally biased region" description="Low complexity" evidence="6">
    <location>
        <begin position="1170"/>
        <end position="1186"/>
    </location>
</feature>
<sequence length="1516" mass="164547">MSCFDDWLAPELEHEISEGLEWRNENTESKNKVRHSQVLEQMYRDDGSNLRFTYATSNPEAKVHVFQLLQDHHNPDQEFVDALVSDTHTSIKVRFSSSFIRNFRKESSDVLQRLQGAVFVLKEVEIVVAYVGAMGQDKVYLLITDAQYGGPSGLPMIGRPSPIHERSKIEHLLSKLNKDSADVDEDSADEDVESQSGRKSPLSSQNPDEDDSAIADTQFGTQMITSAIRPKKTPTMDTSRLSHSTAVPVNGNPLNVLQKTLSRHQSDNSAEIAKRNGTGAQTSTITKIKVEQADPVPPRDLEATDENANACSRKNGVNGLDAVPPISTVDPQSQLRNMRESTPVARSSIPRHGMHDQLSSPASSFRDALLVDAAKNLQEVPQSSMREADDAPTSFQAPLPEIQLNTQTSSSSSNNFDVRNGLDRTLCTDGSQMANPSLPSSTSGPAQSSGSNAQSSNLKASRSIASSGPWQGTSRISRAVGRIPEDQELILDNNQSWLPPPAGTAFPQASLPEHVLSWFSNQIEEAEKEPKTQQILTGNSTGVEACNSQAPSAQTVDDKDGGAGNEDEPSDSEPAPSGQTVPWSSSPVRSVARLADREIPPSSVAEQQFSEQSVMPAANCDELRVDSSAEKRPLQRTSEVMITNGSQRQPRSQHVESAHGKDSADVRSSPPSAGAEYIHEENAKSDLGMTALKSPPFHQSPFHQKTLGPTMSSAVTLLQHNDVSRVEETSYKENEHFVSDRRRDRNFMSAHLASSSHPPPRLEQKNEIESRVSQQNRRDTRRLNDERRRSIHGDVEKRTSSKRKGHSSSPEKPSSKRRSYAFSQESPVSQDPRENLQHQRREFYSKQKKAAQSEQTSDKDPVLVNLSRSDADGAHGDHNTTAAKKESGLEAPSSINQHQGLQPTQPSRPEMSRPFDQANLEDAYDVFTQFKSAYPEYSGDRKHFEGLCHMLDWLRSDEGKGFPQSVWDDFVMRQKNEYRSYFERCADGGQDALPYWRFYLEEIYDVRHTKAILNKLTLAQVLERSDNQTSNRQTRQRSRSPAVEQQLRSDVFGAPATGYRERSPVPRPSINPTAAQQASPGQKDSVAEERRNSFAHGGPVSDYRERSPPFSHHSASPTFTYHGSPGRRESLSVRARMSGHNQGFRGDSYRPLPRRPEGKKALEQSSPTRSSQPSAPPMASSSHQPPRNTARLPAPGPSKPSVALDNTNAESVSSFSVESSKAPTPAATKVDGSVDTTSAGAQPKNRDGGGGGGGRGSRRGRGGFSRPIPFGAAANESTIQTFSVASEVFDISPPTVPATAKSKPTLIDLTSSPSKNPAGRGSGSGGERDRGGFADGRGRAEIAGNGGSRGDDHARSVFGHKIADVEAAVKAKADATIAGLRGGHQSRPAAAAPTITTNTPRATTNNSASTITKPATTSTPTLTKPVDTNTPIAKTATTPATAPSRYPAPPPPLKDTMTPTTTTPTTKKRKKKRGGIFPEMAQWKERVNEHRRNQSSGSGGGGRGAGTPATGGSPVP</sequence>
<feature type="compositionally biased region" description="Polar residues" evidence="6">
    <location>
        <begin position="604"/>
        <end position="613"/>
    </location>
</feature>
<feature type="compositionally biased region" description="Low complexity" evidence="6">
    <location>
        <begin position="1210"/>
        <end position="1220"/>
    </location>
</feature>
<name>A0ABR1LSG2_9PEZI</name>
<dbReference type="Proteomes" id="UP001365128">
    <property type="component" value="Unassembled WGS sequence"/>
</dbReference>
<evidence type="ECO:0000256" key="2">
    <source>
        <dbReference type="ARBA" id="ARBA00004574"/>
    </source>
</evidence>
<feature type="region of interest" description="Disordered" evidence="6">
    <location>
        <begin position="1379"/>
        <end position="1516"/>
    </location>
</feature>
<keyword evidence="9" id="KW-1185">Reference proteome</keyword>
<feature type="compositionally biased region" description="Acidic residues" evidence="6">
    <location>
        <begin position="182"/>
        <end position="193"/>
    </location>
</feature>
<evidence type="ECO:0000313" key="8">
    <source>
        <dbReference type="EMBL" id="KAK7537618.1"/>
    </source>
</evidence>
<feature type="compositionally biased region" description="Polar residues" evidence="6">
    <location>
        <begin position="1070"/>
        <end position="1082"/>
    </location>
</feature>
<feature type="domain" description="Shelterin complex subunit TPP1/Est3" evidence="7">
    <location>
        <begin position="5"/>
        <end position="158"/>
    </location>
</feature>
<comment type="subcellular location">
    <subcellularLocation>
        <location evidence="2">Chromosome</location>
        <location evidence="2">Telomere</location>
    </subcellularLocation>
    <subcellularLocation>
        <location evidence="1">Nucleus</location>
    </subcellularLocation>
</comment>
<feature type="compositionally biased region" description="Basic and acidic residues" evidence="6">
    <location>
        <begin position="621"/>
        <end position="633"/>
    </location>
</feature>
<feature type="region of interest" description="Disordered" evidence="6">
    <location>
        <begin position="725"/>
        <end position="914"/>
    </location>
</feature>
<dbReference type="Pfam" id="PF10341">
    <property type="entry name" value="TPP1"/>
    <property type="match status" value="1"/>
</dbReference>
<feature type="compositionally biased region" description="Polar residues" evidence="6">
    <location>
        <begin position="458"/>
        <end position="474"/>
    </location>
</feature>
<feature type="region of interest" description="Disordered" evidence="6">
    <location>
        <begin position="542"/>
        <end position="708"/>
    </location>
</feature>
<feature type="region of interest" description="Disordered" evidence="6">
    <location>
        <begin position="230"/>
        <end position="252"/>
    </location>
</feature>
<feature type="region of interest" description="Disordered" evidence="6">
    <location>
        <begin position="1292"/>
        <end position="1354"/>
    </location>
</feature>
<feature type="compositionally biased region" description="Basic and acidic residues" evidence="6">
    <location>
        <begin position="831"/>
        <end position="845"/>
    </location>
</feature>
<feature type="compositionally biased region" description="Polar residues" evidence="6">
    <location>
        <begin position="577"/>
        <end position="588"/>
    </location>
</feature>
<feature type="compositionally biased region" description="Polar residues" evidence="6">
    <location>
        <begin position="235"/>
        <end position="252"/>
    </location>
</feature>
<feature type="compositionally biased region" description="Polar residues" evidence="6">
    <location>
        <begin position="893"/>
        <end position="907"/>
    </location>
</feature>
<feature type="compositionally biased region" description="Low complexity" evidence="6">
    <location>
        <begin position="1386"/>
        <end position="1445"/>
    </location>
</feature>
<feature type="region of interest" description="Disordered" evidence="6">
    <location>
        <begin position="1025"/>
        <end position="1272"/>
    </location>
</feature>
<feature type="compositionally biased region" description="Basic and acidic residues" evidence="6">
    <location>
        <begin position="653"/>
        <end position="665"/>
    </location>
</feature>
<feature type="compositionally biased region" description="Low complexity" evidence="6">
    <location>
        <begin position="1506"/>
        <end position="1516"/>
    </location>
</feature>
<feature type="compositionally biased region" description="Basic and acidic residues" evidence="6">
    <location>
        <begin position="1482"/>
        <end position="1492"/>
    </location>
</feature>
<keyword evidence="3" id="KW-0158">Chromosome</keyword>
<gene>
    <name evidence="8" type="ORF">IWX46DRAFT_609728</name>
</gene>
<evidence type="ECO:0000256" key="1">
    <source>
        <dbReference type="ARBA" id="ARBA00004123"/>
    </source>
</evidence>
<feature type="region of interest" description="Disordered" evidence="6">
    <location>
        <begin position="404"/>
        <end position="474"/>
    </location>
</feature>
<feature type="compositionally biased region" description="Polar residues" evidence="6">
    <location>
        <begin position="542"/>
        <end position="555"/>
    </location>
</feature>
<organism evidence="8 9">
    <name type="scientific">Phyllosticta citricarpa</name>
    <dbReference type="NCBI Taxonomy" id="55181"/>
    <lineage>
        <taxon>Eukaryota</taxon>
        <taxon>Fungi</taxon>
        <taxon>Dikarya</taxon>
        <taxon>Ascomycota</taxon>
        <taxon>Pezizomycotina</taxon>
        <taxon>Dothideomycetes</taxon>
        <taxon>Dothideomycetes incertae sedis</taxon>
        <taxon>Botryosphaeriales</taxon>
        <taxon>Phyllostictaceae</taxon>
        <taxon>Phyllosticta</taxon>
    </lineage>
</organism>
<feature type="region of interest" description="Disordered" evidence="6">
    <location>
        <begin position="264"/>
        <end position="362"/>
    </location>
</feature>
<evidence type="ECO:0000256" key="5">
    <source>
        <dbReference type="ARBA" id="ARBA00023242"/>
    </source>
</evidence>
<evidence type="ECO:0000313" key="9">
    <source>
        <dbReference type="Proteomes" id="UP001365128"/>
    </source>
</evidence>
<feature type="compositionally biased region" description="Polar residues" evidence="6">
    <location>
        <begin position="195"/>
        <end position="206"/>
    </location>
</feature>
<feature type="compositionally biased region" description="Low complexity" evidence="6">
    <location>
        <begin position="1454"/>
        <end position="1465"/>
    </location>
</feature>
<feature type="compositionally biased region" description="Polar residues" evidence="6">
    <location>
        <begin position="635"/>
        <end position="652"/>
    </location>
</feature>
<feature type="compositionally biased region" description="Basic and acidic residues" evidence="6">
    <location>
        <begin position="1326"/>
        <end position="1340"/>
    </location>
</feature>
<keyword evidence="4" id="KW-0779">Telomere</keyword>